<evidence type="ECO:0000313" key="2">
    <source>
        <dbReference type="EMBL" id="KAJ4438893.1"/>
    </source>
</evidence>
<name>A0ABQ8SY11_PERAM</name>
<gene>
    <name evidence="2" type="ORF">ANN_14847</name>
</gene>
<sequence>MGKRSRPVCTVVQQEEVESITASSYVCTMVHHGYFFFFFFFFFLIMEEKKELFGSLAEKIVPIEGWTERNGKREKSSGRRRYHMIDDIKIYGSYAETRRKRREIRTHDQRPAREKIARSTLGWRAVERGKGQRGERVERVCARIFCLPREAEKSVEMEDSRIRAFEATSLWL</sequence>
<organism evidence="2 3">
    <name type="scientific">Periplaneta americana</name>
    <name type="common">American cockroach</name>
    <name type="synonym">Blatta americana</name>
    <dbReference type="NCBI Taxonomy" id="6978"/>
    <lineage>
        <taxon>Eukaryota</taxon>
        <taxon>Metazoa</taxon>
        <taxon>Ecdysozoa</taxon>
        <taxon>Arthropoda</taxon>
        <taxon>Hexapoda</taxon>
        <taxon>Insecta</taxon>
        <taxon>Pterygota</taxon>
        <taxon>Neoptera</taxon>
        <taxon>Polyneoptera</taxon>
        <taxon>Dictyoptera</taxon>
        <taxon>Blattodea</taxon>
        <taxon>Blattoidea</taxon>
        <taxon>Blattidae</taxon>
        <taxon>Blattinae</taxon>
        <taxon>Periplaneta</taxon>
    </lineage>
</organism>
<dbReference type="Proteomes" id="UP001148838">
    <property type="component" value="Unassembled WGS sequence"/>
</dbReference>
<proteinExistence type="predicted"/>
<dbReference type="EMBL" id="JAJSOF020000019">
    <property type="protein sequence ID" value="KAJ4438893.1"/>
    <property type="molecule type" value="Genomic_DNA"/>
</dbReference>
<keyword evidence="1" id="KW-0472">Membrane</keyword>
<accession>A0ABQ8SY11</accession>
<comment type="caution">
    <text evidence="2">The sequence shown here is derived from an EMBL/GenBank/DDBJ whole genome shotgun (WGS) entry which is preliminary data.</text>
</comment>
<protein>
    <submittedName>
        <fullName evidence="2">Uncharacterized protein</fullName>
    </submittedName>
</protein>
<keyword evidence="1" id="KW-0812">Transmembrane</keyword>
<evidence type="ECO:0000313" key="3">
    <source>
        <dbReference type="Proteomes" id="UP001148838"/>
    </source>
</evidence>
<evidence type="ECO:0000256" key="1">
    <source>
        <dbReference type="SAM" id="Phobius"/>
    </source>
</evidence>
<reference evidence="2 3" key="1">
    <citation type="journal article" date="2022" name="Allergy">
        <title>Genome assembly and annotation of Periplaneta americana reveal a comprehensive cockroach allergen profile.</title>
        <authorList>
            <person name="Wang L."/>
            <person name="Xiong Q."/>
            <person name="Saelim N."/>
            <person name="Wang L."/>
            <person name="Nong W."/>
            <person name="Wan A.T."/>
            <person name="Shi M."/>
            <person name="Liu X."/>
            <person name="Cao Q."/>
            <person name="Hui J.H.L."/>
            <person name="Sookrung N."/>
            <person name="Leung T.F."/>
            <person name="Tungtrongchitr A."/>
            <person name="Tsui S.K.W."/>
        </authorList>
    </citation>
    <scope>NUCLEOTIDE SEQUENCE [LARGE SCALE GENOMIC DNA]</scope>
    <source>
        <strain evidence="2">PWHHKU_190912</strain>
    </source>
</reference>
<keyword evidence="3" id="KW-1185">Reference proteome</keyword>
<feature type="transmembrane region" description="Helical" evidence="1">
    <location>
        <begin position="22"/>
        <end position="45"/>
    </location>
</feature>
<keyword evidence="1" id="KW-1133">Transmembrane helix</keyword>